<evidence type="ECO:0000313" key="7">
    <source>
        <dbReference type="EMBL" id="CDP37851.1"/>
    </source>
</evidence>
<evidence type="ECO:0000256" key="3">
    <source>
        <dbReference type="ARBA" id="ARBA00022692"/>
    </source>
</evidence>
<keyword evidence="5 6" id="KW-0472">Membrane</keyword>
<protein>
    <submittedName>
        <fullName evidence="7">ARAD1D20900p</fullName>
    </submittedName>
</protein>
<dbReference type="GO" id="GO:0016020">
    <property type="term" value="C:membrane"/>
    <property type="evidence" value="ECO:0007669"/>
    <property type="project" value="UniProtKB-SubCell"/>
</dbReference>
<gene>
    <name evidence="7" type="ORF">GNLVRS02_ARAD1D20900g</name>
</gene>
<accession>A0A060TF80</accession>
<keyword evidence="3 6" id="KW-0812">Transmembrane</keyword>
<feature type="transmembrane region" description="Helical" evidence="6">
    <location>
        <begin position="366"/>
        <end position="386"/>
    </location>
</feature>
<reference evidence="7" key="1">
    <citation type="submission" date="2014-02" db="EMBL/GenBank/DDBJ databases">
        <authorList>
            <person name="Genoscope - CEA"/>
        </authorList>
    </citation>
    <scope>NUCLEOTIDE SEQUENCE</scope>
    <source>
        <strain evidence="7">LS3</strain>
    </source>
</reference>
<dbReference type="GO" id="GO:0022857">
    <property type="term" value="F:transmembrane transporter activity"/>
    <property type="evidence" value="ECO:0007669"/>
    <property type="project" value="InterPro"/>
</dbReference>
<dbReference type="Pfam" id="PF13520">
    <property type="entry name" value="AA_permease_2"/>
    <property type="match status" value="1"/>
</dbReference>
<evidence type="ECO:0000256" key="4">
    <source>
        <dbReference type="ARBA" id="ARBA00022989"/>
    </source>
</evidence>
<proteinExistence type="predicted"/>
<dbReference type="EMBL" id="HG937694">
    <property type="protein sequence ID" value="CDP37851.1"/>
    <property type="molecule type" value="Genomic_DNA"/>
</dbReference>
<evidence type="ECO:0000256" key="6">
    <source>
        <dbReference type="SAM" id="Phobius"/>
    </source>
</evidence>
<evidence type="ECO:0000256" key="1">
    <source>
        <dbReference type="ARBA" id="ARBA00004141"/>
    </source>
</evidence>
<keyword evidence="4 6" id="KW-1133">Transmembrane helix</keyword>
<evidence type="ECO:0000256" key="2">
    <source>
        <dbReference type="ARBA" id="ARBA00022448"/>
    </source>
</evidence>
<organism evidence="7">
    <name type="scientific">Blastobotrys adeninivorans</name>
    <name type="common">Yeast</name>
    <name type="synonym">Arxula adeninivorans</name>
    <dbReference type="NCBI Taxonomy" id="409370"/>
    <lineage>
        <taxon>Eukaryota</taxon>
        <taxon>Fungi</taxon>
        <taxon>Dikarya</taxon>
        <taxon>Ascomycota</taxon>
        <taxon>Saccharomycotina</taxon>
        <taxon>Dipodascomycetes</taxon>
        <taxon>Dipodascales</taxon>
        <taxon>Trichomonascaceae</taxon>
        <taxon>Blastobotrys</taxon>
    </lineage>
</organism>
<feature type="transmembrane region" description="Helical" evidence="6">
    <location>
        <begin position="26"/>
        <end position="48"/>
    </location>
</feature>
<feature type="transmembrane region" description="Helical" evidence="6">
    <location>
        <begin position="184"/>
        <end position="201"/>
    </location>
</feature>
<dbReference type="AlphaFoldDB" id="A0A060TF80"/>
<dbReference type="PhylomeDB" id="A0A060TF80"/>
<feature type="transmembrane region" description="Helical" evidence="6">
    <location>
        <begin position="432"/>
        <end position="453"/>
    </location>
</feature>
<dbReference type="PIRSF" id="PIRSF006060">
    <property type="entry name" value="AA_transporter"/>
    <property type="match status" value="1"/>
</dbReference>
<evidence type="ECO:0000256" key="5">
    <source>
        <dbReference type="ARBA" id="ARBA00023136"/>
    </source>
</evidence>
<dbReference type="Gene3D" id="1.20.1740.10">
    <property type="entry name" value="Amino acid/polyamine transporter I"/>
    <property type="match status" value="1"/>
</dbReference>
<dbReference type="PANTHER" id="PTHR45649">
    <property type="entry name" value="AMINO-ACID PERMEASE BAT1"/>
    <property type="match status" value="1"/>
</dbReference>
<dbReference type="PANTHER" id="PTHR45649:SF8">
    <property type="entry name" value="PERMEASE, PUTATIVE-RELATED"/>
    <property type="match status" value="1"/>
</dbReference>
<feature type="transmembrane region" description="Helical" evidence="6">
    <location>
        <begin position="392"/>
        <end position="411"/>
    </location>
</feature>
<keyword evidence="2" id="KW-0813">Transport</keyword>
<feature type="transmembrane region" description="Helical" evidence="6">
    <location>
        <begin position="60"/>
        <end position="86"/>
    </location>
</feature>
<name>A0A060TF80_BLAAD</name>
<reference evidence="7" key="2">
    <citation type="submission" date="2014-06" db="EMBL/GenBank/DDBJ databases">
        <title>The complete genome of Blastobotrys (Arxula) adeninivorans LS3 - a yeast of biotechnological interest.</title>
        <authorList>
            <person name="Kunze G."/>
            <person name="Gaillardin C."/>
            <person name="Czernicka M."/>
            <person name="Durrens P."/>
            <person name="Martin T."/>
            <person name="Boer E."/>
            <person name="Gabaldon T."/>
            <person name="Cruz J."/>
            <person name="Talla E."/>
            <person name="Marck C."/>
            <person name="Goffeau A."/>
            <person name="Barbe V."/>
            <person name="Baret P."/>
            <person name="Baronian K."/>
            <person name="Beier S."/>
            <person name="Bleykasten C."/>
            <person name="Bode R."/>
            <person name="Casaregola S."/>
            <person name="Despons L."/>
            <person name="Fairhead C."/>
            <person name="Giersberg M."/>
            <person name="Gierski P."/>
            <person name="Hahnel U."/>
            <person name="Hartmann A."/>
            <person name="Jankowska D."/>
            <person name="Jubin C."/>
            <person name="Jung P."/>
            <person name="Lafontaine I."/>
            <person name="Leh-Louis V."/>
            <person name="Lemaire M."/>
            <person name="Marcet-Houben M."/>
            <person name="Mascher M."/>
            <person name="Morel G."/>
            <person name="Richard G.-F."/>
            <person name="Riechen J."/>
            <person name="Sacerdot C."/>
            <person name="Sarkar A."/>
            <person name="Savel G."/>
            <person name="Schacherer J."/>
            <person name="Sherman D."/>
            <person name="Straub M.-L."/>
            <person name="Stein N."/>
            <person name="Thierry A."/>
            <person name="Trautwein-Schult A."/>
            <person name="Westhof E."/>
            <person name="Worch S."/>
            <person name="Dujon B."/>
            <person name="Souciet J.-L."/>
            <person name="Wincker P."/>
            <person name="Scholz U."/>
            <person name="Neuveglise N."/>
        </authorList>
    </citation>
    <scope>NUCLEOTIDE SEQUENCE</scope>
    <source>
        <strain evidence="7">LS3</strain>
    </source>
</reference>
<sequence length="521" mass="56981">MIDNVDDDKCLANVGYAQELKRSFSLWSMIGFSFSILGCYSALAGSLSAVMTNGGPVALFWGWLAVGFFSMFAVVSMAEICSSFPVCGGQYSWVLLLTRGKKWSRAISYVTGCIQLGGLLCMGSTALYMLSQYIGGMVVLGSPDESFVTKDWQIVLYAWAVLLAVTVLNIFGQAIQKHVSSASLYWVLGTFFVSSIVVLAVNNNKRDAEFVFFEYIDASGWDNKGIVVILGIMQCAYGLCCYDAPAHMCEEMTHATRDAPRAMVLSVIIGFFTGLVYILVLLFDIVDIDKVSESPTGVPLLEIFYQATRSKPGALCLQVLLVVNQLFSSNALLLEGSRSVYAFARDGAFPKILNDRLKHVHESLDVPVWAVIVSAIMEAIFVAILFGSSAAFFTVLSVATTGLFISYLLAINVAMFNRSKLRTERVFDLGRFGIPCNIIASVYLIFICIFFFFPTYMPVTGSNMNYASAAMGIIAVLGIACWFLGGRKTYAHQFLTDIGADVSDSQDIEEVEEIRVTGKGD</sequence>
<feature type="transmembrane region" description="Helical" evidence="6">
    <location>
        <begin position="107"/>
        <end position="134"/>
    </location>
</feature>
<comment type="subcellular location">
    <subcellularLocation>
        <location evidence="1">Membrane</location>
        <topology evidence="1">Multi-pass membrane protein</topology>
    </subcellularLocation>
</comment>
<feature type="transmembrane region" description="Helical" evidence="6">
    <location>
        <begin position="262"/>
        <end position="283"/>
    </location>
</feature>
<feature type="transmembrane region" description="Helical" evidence="6">
    <location>
        <begin position="465"/>
        <end position="485"/>
    </location>
</feature>
<feature type="transmembrane region" description="Helical" evidence="6">
    <location>
        <begin position="154"/>
        <end position="172"/>
    </location>
</feature>
<dbReference type="InterPro" id="IPR002293">
    <property type="entry name" value="AA/rel_permease1"/>
</dbReference>